<comment type="caution">
    <text evidence="1">The sequence shown here is derived from an EMBL/GenBank/DDBJ whole genome shotgun (WGS) entry which is preliminary data.</text>
</comment>
<organism evidence="1 2">
    <name type="scientific">Melipona bicolor</name>
    <dbReference type="NCBI Taxonomy" id="60889"/>
    <lineage>
        <taxon>Eukaryota</taxon>
        <taxon>Metazoa</taxon>
        <taxon>Ecdysozoa</taxon>
        <taxon>Arthropoda</taxon>
        <taxon>Hexapoda</taxon>
        <taxon>Insecta</taxon>
        <taxon>Pterygota</taxon>
        <taxon>Neoptera</taxon>
        <taxon>Endopterygota</taxon>
        <taxon>Hymenoptera</taxon>
        <taxon>Apocrita</taxon>
        <taxon>Aculeata</taxon>
        <taxon>Apoidea</taxon>
        <taxon>Anthophila</taxon>
        <taxon>Apidae</taxon>
        <taxon>Melipona</taxon>
    </lineage>
</organism>
<name>A0AA40G5J2_9HYME</name>
<accession>A0AA40G5J2</accession>
<dbReference type="EMBL" id="JAHYIQ010000006">
    <property type="protein sequence ID" value="KAK1131391.1"/>
    <property type="molecule type" value="Genomic_DNA"/>
</dbReference>
<reference evidence="1" key="1">
    <citation type="submission" date="2021-10" db="EMBL/GenBank/DDBJ databases">
        <title>Melipona bicolor Genome sequencing and assembly.</title>
        <authorList>
            <person name="Araujo N.S."/>
            <person name="Arias M.C."/>
        </authorList>
    </citation>
    <scope>NUCLEOTIDE SEQUENCE</scope>
    <source>
        <strain evidence="1">USP_2M_L1-L4_2017</strain>
        <tissue evidence="1">Whole body</tissue>
    </source>
</reference>
<sequence>MTMTTTPTTPTSTSTMTVTSMAMPFVPVDSEASISSSATDQRQQRRWQWQQAATTTCPITATSSSTYLSATPSTEASKLSTNVLFSLPASPKRSAPESSSKTPAITKSQMKGEFFCQSSIHEISKPFLEGQNRADCEFAILIDNHNNWSVKIFDLSYFCSIVFSWKIRGQSERLTNDVETSHL</sequence>
<evidence type="ECO:0000313" key="2">
    <source>
        <dbReference type="Proteomes" id="UP001177670"/>
    </source>
</evidence>
<protein>
    <submittedName>
        <fullName evidence="1">Uncharacterized protein</fullName>
    </submittedName>
</protein>
<dbReference type="Proteomes" id="UP001177670">
    <property type="component" value="Unassembled WGS sequence"/>
</dbReference>
<keyword evidence="2" id="KW-1185">Reference proteome</keyword>
<dbReference type="AlphaFoldDB" id="A0AA40G5J2"/>
<proteinExistence type="predicted"/>
<gene>
    <name evidence="1" type="ORF">K0M31_017676</name>
</gene>
<evidence type="ECO:0000313" key="1">
    <source>
        <dbReference type="EMBL" id="KAK1131391.1"/>
    </source>
</evidence>